<dbReference type="PANTHER" id="PTHR13061:SF29">
    <property type="entry name" value="GAMMA CARBONIC ANHYDRASE-LIKE 1, MITOCHONDRIAL-RELATED"/>
    <property type="match status" value="1"/>
</dbReference>
<dbReference type="CDD" id="cd04645">
    <property type="entry name" value="LbH_gamma_CA_like"/>
    <property type="match status" value="1"/>
</dbReference>
<feature type="compositionally biased region" description="Low complexity" evidence="1">
    <location>
        <begin position="337"/>
        <end position="353"/>
    </location>
</feature>
<accession>W8VSK0</accession>
<dbReference type="InterPro" id="IPR011004">
    <property type="entry name" value="Trimer_LpxA-like_sf"/>
</dbReference>
<reference evidence="2" key="1">
    <citation type="journal article" date="2014" name="Photosyn. Res.">
        <title>Localization of putative carbonic anhydrases in the marine diatom, Thalassiosira pseudonana.</title>
        <authorList>
            <person name="Samukawa M."/>
            <person name="Shen C."/>
            <person name="Hopkinson B.M."/>
            <person name="Matsuda Y."/>
        </authorList>
    </citation>
    <scope>NUCLEOTIDE SEQUENCE</scope>
    <source>
        <strain evidence="2">CCMP1335</strain>
    </source>
</reference>
<evidence type="ECO:0000256" key="1">
    <source>
        <dbReference type="SAM" id="MobiDB-lite"/>
    </source>
</evidence>
<dbReference type="PANTHER" id="PTHR13061">
    <property type="entry name" value="DYNACTIN SUBUNIT P25"/>
    <property type="match status" value="1"/>
</dbReference>
<dbReference type="InterPro" id="IPR047324">
    <property type="entry name" value="LbH_gamma_CA-like"/>
</dbReference>
<dbReference type="Pfam" id="PF00132">
    <property type="entry name" value="Hexapep"/>
    <property type="match status" value="1"/>
</dbReference>
<dbReference type="Gene3D" id="2.160.10.10">
    <property type="entry name" value="Hexapeptide repeat proteins"/>
    <property type="match status" value="1"/>
</dbReference>
<evidence type="ECO:0000313" key="2">
    <source>
        <dbReference type="EMBL" id="BAO52720.1"/>
    </source>
</evidence>
<dbReference type="InterPro" id="IPR050484">
    <property type="entry name" value="Transf_Hexapept/Carb_Anhydrase"/>
</dbReference>
<sequence length="371" mass="39430">MPAPSLLSLARHILSRALRETGQALDRVGVRGIIHSRQGRRMGNDDPYWFNDHLSRHRGIMGLLRRGQPVVAGLTDGSGTAKQIVGGSVGGEPSVAFLAPCATLIGNVHLAPKSSVFYKAIIKADVAAHAVNSISSPLHEDQWKSLPVGGLKRVNDSGMWDNGNGIGHPTIGGAHGGGIYIGEGTNIQDACIVTAYEDHTTIGEYVTVGHGAQIHSATVGDECLIGMGSMLKPGSVVESQSFVAAGAVVERGAVVKSGEIWGGNPARKLRELSAAEKGRLRMQAEKYIDVAHSHNHVMVLGGNVPDSFIEHTLLKDTSADDSDTTKKAQQIPTQQPVNEETTNNTQSVSSNSVESEKFDTEFEVTGKQQRQ</sequence>
<dbReference type="EMBL" id="AB849296">
    <property type="protein sequence ID" value="BAO52720.1"/>
    <property type="molecule type" value="mRNA"/>
</dbReference>
<protein>
    <submittedName>
        <fullName evidence="2">Gamma carbonic anhydrase</fullName>
    </submittedName>
</protein>
<name>W8VSK0_THAPS</name>
<feature type="region of interest" description="Disordered" evidence="1">
    <location>
        <begin position="319"/>
        <end position="371"/>
    </location>
</feature>
<dbReference type="SUPFAM" id="SSF51161">
    <property type="entry name" value="Trimeric LpxA-like enzymes"/>
    <property type="match status" value="1"/>
</dbReference>
<dbReference type="InterPro" id="IPR001451">
    <property type="entry name" value="Hexapep"/>
</dbReference>
<gene>
    <name evidence="2" type="primary">gammaCA</name>
</gene>
<dbReference type="AlphaFoldDB" id="W8VSK0"/>
<proteinExistence type="evidence at transcript level"/>
<organism evidence="2">
    <name type="scientific">Thalassiosira pseudonana CCMP1335</name>
    <dbReference type="NCBI Taxonomy" id="296543"/>
    <lineage>
        <taxon>Eukaryota</taxon>
        <taxon>Sar</taxon>
        <taxon>Stramenopiles</taxon>
        <taxon>Ochrophyta</taxon>
        <taxon>Bacillariophyta</taxon>
        <taxon>Coscinodiscophyceae</taxon>
        <taxon>Thalassiosirophycidae</taxon>
        <taxon>Thalassiosirales</taxon>
        <taxon>Thalassiosiraceae</taxon>
        <taxon>Thalassiosira</taxon>
    </lineage>
</organism>